<dbReference type="AlphaFoldDB" id="A0A9P4KCJ2"/>
<evidence type="ECO:0000313" key="1">
    <source>
        <dbReference type="EMBL" id="KAF2266138.1"/>
    </source>
</evidence>
<name>A0A9P4KCJ2_9PLEO</name>
<protein>
    <submittedName>
        <fullName evidence="1">Uncharacterized protein</fullName>
    </submittedName>
</protein>
<dbReference type="Proteomes" id="UP000800093">
    <property type="component" value="Unassembled WGS sequence"/>
</dbReference>
<keyword evidence="2" id="KW-1185">Reference proteome</keyword>
<reference evidence="2" key="1">
    <citation type="journal article" date="2020" name="Stud. Mycol.">
        <title>101 Dothideomycetes genomes: A test case for predicting lifestyles and emergence of pathogens.</title>
        <authorList>
            <person name="Haridas S."/>
            <person name="Albert R."/>
            <person name="Binder M."/>
            <person name="Bloem J."/>
            <person name="LaButti K."/>
            <person name="Salamov A."/>
            <person name="Andreopoulos B."/>
            <person name="Baker S."/>
            <person name="Barry K."/>
            <person name="Bills G."/>
            <person name="Bluhm B."/>
            <person name="Cannon C."/>
            <person name="Castanera R."/>
            <person name="Culley D."/>
            <person name="Daum C."/>
            <person name="Ezra D."/>
            <person name="Gonzalez J."/>
            <person name="Henrissat B."/>
            <person name="Kuo A."/>
            <person name="Liang C."/>
            <person name="Lipzen A."/>
            <person name="Lutzoni F."/>
            <person name="Magnuson J."/>
            <person name="Mondo S."/>
            <person name="Nolan M."/>
            <person name="Ohm R."/>
            <person name="Pangilinan J."/>
            <person name="Park H.-J."/>
            <person name="Ramirez L."/>
            <person name="Alfaro M."/>
            <person name="Sun H."/>
            <person name="Tritt A."/>
            <person name="Yoshinaga Y."/>
            <person name="Zwiers L.-H."/>
            <person name="Turgeon B."/>
            <person name="Goodwin S."/>
            <person name="Spatafora J."/>
            <person name="Crous P."/>
            <person name="Grigoriev I."/>
        </authorList>
    </citation>
    <scope>NUCLEOTIDE SEQUENCE [LARGE SCALE GENOMIC DNA]</scope>
    <source>
        <strain evidence="2">CBS 304.66</strain>
    </source>
</reference>
<proteinExistence type="predicted"/>
<dbReference type="EMBL" id="ML986600">
    <property type="protein sequence ID" value="KAF2266138.1"/>
    <property type="molecule type" value="Genomic_DNA"/>
</dbReference>
<accession>A0A9P4KCJ2</accession>
<comment type="caution">
    <text evidence="1">The sequence shown here is derived from an EMBL/GenBank/DDBJ whole genome shotgun (WGS) entry which is preliminary data.</text>
</comment>
<evidence type="ECO:0000313" key="2">
    <source>
        <dbReference type="Proteomes" id="UP000800093"/>
    </source>
</evidence>
<gene>
    <name evidence="1" type="ORF">CC78DRAFT_615222</name>
</gene>
<sequence length="181" mass="20366">MARDYCCSSYGVKDLRRKVSGDSIAKASRDTVLPAMQGRILINRITGSSWCSSGEENILRVTDAPKGPRRLTSRMQCPTAFDFPILAIDQTTMLVNSRDCFIEESSWIFVKNLQLLRDIGLHNIPQLLRGNEVKREVFSHKQSSGLHKHASLCPPQQGAIPMLISHILRYGIYVAAEYMLE</sequence>
<organism evidence="1 2">
    <name type="scientific">Lojkania enalia</name>
    <dbReference type="NCBI Taxonomy" id="147567"/>
    <lineage>
        <taxon>Eukaryota</taxon>
        <taxon>Fungi</taxon>
        <taxon>Dikarya</taxon>
        <taxon>Ascomycota</taxon>
        <taxon>Pezizomycotina</taxon>
        <taxon>Dothideomycetes</taxon>
        <taxon>Pleosporomycetidae</taxon>
        <taxon>Pleosporales</taxon>
        <taxon>Pleosporales incertae sedis</taxon>
        <taxon>Lojkania</taxon>
    </lineage>
</organism>